<gene>
    <name evidence="1" type="ORF">J8C05_10610</name>
</gene>
<sequence>MATTSTTCVWLHGDGLSPYDAALQAYPAAPVIFVFDEPLLTEGYHLTFKRLFFIYECIVDLYERIPNPVKELRRGNVVEEVLDFCRTHRATHLAVTETYAPRYREFVRLFEQQGLNVQQFPKPKLVPYSGIAPKRFMSFWKNIERAAFRD</sequence>
<organism evidence="1 2">
    <name type="scientific">Chloracidobacterium sp. N</name>
    <dbReference type="NCBI Taxonomy" id="2821540"/>
    <lineage>
        <taxon>Bacteria</taxon>
        <taxon>Pseudomonadati</taxon>
        <taxon>Acidobacteriota</taxon>
        <taxon>Terriglobia</taxon>
        <taxon>Terriglobales</taxon>
        <taxon>Acidobacteriaceae</taxon>
        <taxon>Chloracidobacterium</taxon>
        <taxon>Chloracidobacterium aggregatum</taxon>
    </lineage>
</organism>
<protein>
    <recommendedName>
        <fullName evidence="3">Photolyase/cryptochrome alpha/beta domain-containing protein</fullName>
    </recommendedName>
</protein>
<dbReference type="InterPro" id="IPR036155">
    <property type="entry name" value="Crypto/Photolyase_N_sf"/>
</dbReference>
<dbReference type="SUPFAM" id="SSF52425">
    <property type="entry name" value="Cryptochrome/photolyase, N-terminal domain"/>
    <property type="match status" value="1"/>
</dbReference>
<dbReference type="InterPro" id="IPR014729">
    <property type="entry name" value="Rossmann-like_a/b/a_fold"/>
</dbReference>
<evidence type="ECO:0008006" key="3">
    <source>
        <dbReference type="Google" id="ProtNLM"/>
    </source>
</evidence>
<keyword evidence="2" id="KW-1185">Reference proteome</keyword>
<accession>A0ABX8AZH7</accession>
<reference evidence="1 2" key="1">
    <citation type="submission" date="2021-03" db="EMBL/GenBank/DDBJ databases">
        <title>Genomic and phenotypic characterization of Chloracidobacterium isolates provides evidence for multiple species.</title>
        <authorList>
            <person name="Saini M.K."/>
            <person name="Costas A.M.G."/>
            <person name="Tank M."/>
            <person name="Bryant D.A."/>
        </authorList>
    </citation>
    <scope>NUCLEOTIDE SEQUENCE [LARGE SCALE GENOMIC DNA]</scope>
    <source>
        <strain evidence="1 2">N</strain>
    </source>
</reference>
<dbReference type="EMBL" id="CP072642">
    <property type="protein sequence ID" value="QUV93800.1"/>
    <property type="molecule type" value="Genomic_DNA"/>
</dbReference>
<name>A0ABX8AZH7_9BACT</name>
<proteinExistence type="predicted"/>
<evidence type="ECO:0000313" key="1">
    <source>
        <dbReference type="EMBL" id="QUV93800.1"/>
    </source>
</evidence>
<evidence type="ECO:0000313" key="2">
    <source>
        <dbReference type="Proteomes" id="UP000677668"/>
    </source>
</evidence>
<dbReference type="RefSeq" id="WP_211422142.1">
    <property type="nucleotide sequence ID" value="NZ_CP072642.1"/>
</dbReference>
<dbReference type="Proteomes" id="UP000677668">
    <property type="component" value="Chromosome 1"/>
</dbReference>
<dbReference type="Gene3D" id="3.40.50.620">
    <property type="entry name" value="HUPs"/>
    <property type="match status" value="1"/>
</dbReference>